<dbReference type="Proteomes" id="UP001062846">
    <property type="component" value="Chromosome 1"/>
</dbReference>
<keyword evidence="2" id="KW-1185">Reference proteome</keyword>
<reference evidence="1" key="1">
    <citation type="submission" date="2022-02" db="EMBL/GenBank/DDBJ databases">
        <title>Plant Genome Project.</title>
        <authorList>
            <person name="Zhang R.-G."/>
        </authorList>
    </citation>
    <scope>NUCLEOTIDE SEQUENCE</scope>
    <source>
        <strain evidence="1">AT1</strain>
    </source>
</reference>
<name>A0ACC0Q484_RHOML</name>
<proteinExistence type="predicted"/>
<evidence type="ECO:0000313" key="2">
    <source>
        <dbReference type="Proteomes" id="UP001062846"/>
    </source>
</evidence>
<gene>
    <name evidence="1" type="ORF">RHMOL_Rhmol01G0170300</name>
</gene>
<protein>
    <submittedName>
        <fullName evidence="1">Uncharacterized protein</fullName>
    </submittedName>
</protein>
<evidence type="ECO:0000313" key="1">
    <source>
        <dbReference type="EMBL" id="KAI8572072.1"/>
    </source>
</evidence>
<sequence length="376" mass="43242">MFIKKNNVELHFFDYLEKIYEPKIAKTKISRPVQDIQVITKTKWIKSDNTIVNTRHPPLDSILINHKGTSISASPFKLPTERSDCKQIVEQVNYTNQCLKVIGKQLDKIETKLEERTAWNDPSPSKQIEKPLIHLPDKRSQTCLDQSQNIHKIENILTKLLIKTEPSTPHITAVTQADSDASTQPSSSDNEIEKLQEQFTGHKISHNIKRLINPTTSIKNWYTRPTLVDMQYEENSLMNQFSVSSTKLYEWNIDGLSEYQILEKLNHMSMVANSYLSNTNLNQPQIVELLTSGFTGVLKAWWDKYLDTESREQIIHAVQTDENGIPIFENEHGVHDGVNTLIYTIIKHFIGQPSNITSRIHDQLSNLHCPTLSDFR</sequence>
<dbReference type="EMBL" id="CM046388">
    <property type="protein sequence ID" value="KAI8572072.1"/>
    <property type="molecule type" value="Genomic_DNA"/>
</dbReference>
<comment type="caution">
    <text evidence="1">The sequence shown here is derived from an EMBL/GenBank/DDBJ whole genome shotgun (WGS) entry which is preliminary data.</text>
</comment>
<organism evidence="1 2">
    <name type="scientific">Rhododendron molle</name>
    <name type="common">Chinese azalea</name>
    <name type="synonym">Azalea mollis</name>
    <dbReference type="NCBI Taxonomy" id="49168"/>
    <lineage>
        <taxon>Eukaryota</taxon>
        <taxon>Viridiplantae</taxon>
        <taxon>Streptophyta</taxon>
        <taxon>Embryophyta</taxon>
        <taxon>Tracheophyta</taxon>
        <taxon>Spermatophyta</taxon>
        <taxon>Magnoliopsida</taxon>
        <taxon>eudicotyledons</taxon>
        <taxon>Gunneridae</taxon>
        <taxon>Pentapetalae</taxon>
        <taxon>asterids</taxon>
        <taxon>Ericales</taxon>
        <taxon>Ericaceae</taxon>
        <taxon>Ericoideae</taxon>
        <taxon>Rhodoreae</taxon>
        <taxon>Rhododendron</taxon>
    </lineage>
</organism>
<accession>A0ACC0Q484</accession>